<dbReference type="KEGG" id="pib:BBD41_27560"/>
<reference evidence="2 3" key="2">
    <citation type="submission" date="2016-12" db="EMBL/GenBank/DDBJ databases">
        <title>Genome sequencing and description of Paenibacillus sp. nov. from high altitude lake in the Indian Trans- Himalayas.</title>
        <authorList>
            <person name="Kiran S."/>
            <person name="Swarnkar M.K."/>
            <person name="Rana A."/>
            <person name="Tewari R."/>
            <person name="Gulati A."/>
        </authorList>
    </citation>
    <scope>NUCLEOTIDE SEQUENCE [LARGE SCALE GENOMIC DNA]</scope>
    <source>
        <strain evidence="2 3">IHBB 9951</strain>
    </source>
</reference>
<gene>
    <name evidence="2" type="ORF">BBD40_08080</name>
    <name evidence="1" type="ORF">BBD41_27560</name>
</gene>
<evidence type="ECO:0000313" key="3">
    <source>
        <dbReference type="Proteomes" id="UP000189059"/>
    </source>
</evidence>
<proteinExistence type="predicted"/>
<dbReference type="EMBL" id="CP016809">
    <property type="protein sequence ID" value="ANY76031.1"/>
    <property type="molecule type" value="Genomic_DNA"/>
</dbReference>
<sequence>MNTSIYLKDKIGQGITIQQFMETMQTREMILSGIPDTKARFTGVYEQFQWQKGEDLNFFTALQEHHRLHVLILCTDWCPDVIWNVPVLFRLMEQSGITAEILLMEEHLETMDLFLTGGGRAQPVALFLNARSGQVLGRWGARPAYIQAVMDQFKRDNPDNEADEYQTRLNDTYRQIGRLYNEGTFYQTVIIQEVKALLQTIAASGIEP</sequence>
<keyword evidence="3" id="KW-1185">Reference proteome</keyword>
<protein>
    <submittedName>
        <fullName evidence="2">Thioredoxin family protein</fullName>
    </submittedName>
</protein>
<evidence type="ECO:0000313" key="2">
    <source>
        <dbReference type="EMBL" id="OOC61815.1"/>
    </source>
</evidence>
<dbReference type="Proteomes" id="UP000189059">
    <property type="component" value="Unassembled WGS sequence"/>
</dbReference>
<organism evidence="1">
    <name type="scientific">Paenibacillus ihbetae</name>
    <dbReference type="NCBI Taxonomy" id="1870820"/>
    <lineage>
        <taxon>Bacteria</taxon>
        <taxon>Bacillati</taxon>
        <taxon>Bacillota</taxon>
        <taxon>Bacilli</taxon>
        <taxon>Bacillales</taxon>
        <taxon>Paenibacillaceae</taxon>
        <taxon>Paenibacillus</taxon>
    </lineage>
</organism>
<evidence type="ECO:0000313" key="1">
    <source>
        <dbReference type="EMBL" id="ANY76031.1"/>
    </source>
</evidence>
<dbReference type="RefSeq" id="WP_077566623.1">
    <property type="nucleotide sequence ID" value="NZ_CP016809.1"/>
</dbReference>
<dbReference type="EMBL" id="MRVI01000001">
    <property type="protein sequence ID" value="OOC61815.1"/>
    <property type="molecule type" value="Genomic_DNA"/>
</dbReference>
<dbReference type="Gene3D" id="3.40.30.10">
    <property type="entry name" value="Glutaredoxin"/>
    <property type="match status" value="1"/>
</dbReference>
<reference evidence="1" key="1">
    <citation type="submission" date="2016-08" db="EMBL/GenBank/DDBJ databases">
        <title>Complete Genome Seqeunce of Paenibacillus sp. nov. IHBB 9852 from high altitute lake of Indian trans-Himalayas.</title>
        <authorList>
            <person name="Kiran S."/>
            <person name="Swarnkar M.K."/>
            <person name="Rana A."/>
            <person name="Tewari R."/>
            <person name="Gulati A."/>
        </authorList>
    </citation>
    <scope>NUCLEOTIDE SEQUENCE [LARGE SCALE GENOMIC DNA]</scope>
    <source>
        <strain evidence="1">IHBB 9852</strain>
    </source>
</reference>
<dbReference type="OrthoDB" id="6120799at2"/>
<dbReference type="AlphaFoldDB" id="A0A1B2E7V5"/>
<name>A0A1B2E7V5_9BACL</name>
<dbReference type="Pfam" id="PF14595">
    <property type="entry name" value="Thioredoxin_9"/>
    <property type="match status" value="1"/>
</dbReference>
<accession>A0A1B2E7V5</accession>